<dbReference type="KEGG" id="adl:AURDEDRAFT_76576"/>
<evidence type="ECO:0000313" key="1">
    <source>
        <dbReference type="EMBL" id="EJD33956.1"/>
    </source>
</evidence>
<dbReference type="PANTHER" id="PTHR33096">
    <property type="entry name" value="CXC2 DOMAIN-CONTAINING PROTEIN"/>
    <property type="match status" value="1"/>
</dbReference>
<dbReference type="InterPro" id="IPR040521">
    <property type="entry name" value="KDZ"/>
</dbReference>
<reference evidence="2" key="1">
    <citation type="journal article" date="2012" name="Science">
        <title>The Paleozoic origin of enzymatic lignin decomposition reconstructed from 31 fungal genomes.</title>
        <authorList>
            <person name="Floudas D."/>
            <person name="Binder M."/>
            <person name="Riley R."/>
            <person name="Barry K."/>
            <person name="Blanchette R.A."/>
            <person name="Henrissat B."/>
            <person name="Martinez A.T."/>
            <person name="Otillar R."/>
            <person name="Spatafora J.W."/>
            <person name="Yadav J.S."/>
            <person name="Aerts A."/>
            <person name="Benoit I."/>
            <person name="Boyd A."/>
            <person name="Carlson A."/>
            <person name="Copeland A."/>
            <person name="Coutinho P.M."/>
            <person name="de Vries R.P."/>
            <person name="Ferreira P."/>
            <person name="Findley K."/>
            <person name="Foster B."/>
            <person name="Gaskell J."/>
            <person name="Glotzer D."/>
            <person name="Gorecki P."/>
            <person name="Heitman J."/>
            <person name="Hesse C."/>
            <person name="Hori C."/>
            <person name="Igarashi K."/>
            <person name="Jurgens J.A."/>
            <person name="Kallen N."/>
            <person name="Kersten P."/>
            <person name="Kohler A."/>
            <person name="Kuees U."/>
            <person name="Kumar T.K.A."/>
            <person name="Kuo A."/>
            <person name="LaButti K."/>
            <person name="Larrondo L.F."/>
            <person name="Lindquist E."/>
            <person name="Ling A."/>
            <person name="Lombard V."/>
            <person name="Lucas S."/>
            <person name="Lundell T."/>
            <person name="Martin R."/>
            <person name="McLaughlin D.J."/>
            <person name="Morgenstern I."/>
            <person name="Morin E."/>
            <person name="Murat C."/>
            <person name="Nagy L.G."/>
            <person name="Nolan M."/>
            <person name="Ohm R.A."/>
            <person name="Patyshakuliyeva A."/>
            <person name="Rokas A."/>
            <person name="Ruiz-Duenas F.J."/>
            <person name="Sabat G."/>
            <person name="Salamov A."/>
            <person name="Samejima M."/>
            <person name="Schmutz J."/>
            <person name="Slot J.C."/>
            <person name="St John F."/>
            <person name="Stenlid J."/>
            <person name="Sun H."/>
            <person name="Sun S."/>
            <person name="Syed K."/>
            <person name="Tsang A."/>
            <person name="Wiebenga A."/>
            <person name="Young D."/>
            <person name="Pisabarro A."/>
            <person name="Eastwood D.C."/>
            <person name="Martin F."/>
            <person name="Cullen D."/>
            <person name="Grigoriev I.V."/>
            <person name="Hibbett D.S."/>
        </authorList>
    </citation>
    <scope>NUCLEOTIDE SEQUENCE [LARGE SCALE GENOMIC DNA]</scope>
    <source>
        <strain evidence="2">TFB10046</strain>
    </source>
</reference>
<dbReference type="eggNOG" id="ENOG502S2AH">
    <property type="taxonomic scope" value="Eukaryota"/>
</dbReference>
<dbReference type="EMBL" id="JH688037">
    <property type="protein sequence ID" value="EJD33956.1"/>
    <property type="molecule type" value="Genomic_DNA"/>
</dbReference>
<dbReference type="Proteomes" id="UP000006514">
    <property type="component" value="Unassembled WGS sequence"/>
</dbReference>
<sequence length="707" mass="78776">FFPSSPDPPTYAFSIKLLDFYYHLWFQSADSAMAAAAALHGFHADLGYVLTNSKGQMVDEGYRRPLQYAIQWYDILRSQLDNKAAAAAEPRAGDPSHAAAAAGSVPLSRAEESAAAANHSSSTRCSEYLVSCCGMCFNDTHYGRSVEEGCDIHVGGDANFSQRHNFVAGDSPPFKYHGVYQLSPERVAAMEERLEAAGKRPSGRYKGGVPDEDLDACADSHTAGSSAKEKVKGDRFDDKGVFALICRHGIPLCFMNITDAGEGQKYMLAAVEWLSEQLPKRATVAAYYDVGCITDRTRQLYDVLPDGFSDRLIFVTSAMHSYAHQWTCQIVYSPRMKKGMGLTDGEGVERLWSALRMLIPKLRAVSRRRRLVLLDRQLQRLGRRMRQNLGKWVRRRRKAIVEKAQKATTQLLKSGHPRQYLRSQWEEQRSAELSIRSHPKNRLRKSLEAVLTLQDQADAIQDSIKGAEATITGSSRQASAAAGLCIRKLKSSQAALLSEAQALYATLHIDREFEEIRGMGLEFTAVLLQAHEAKRTCRMLLQRRFQEWRTLDSAHGGKGLPVGTSIHTRTVAAMKKRTPAIQRALKTYNDLCGRLNTLRPVGSMFPLPQPLSTDLKHLKDNDQLLQDVYIAGGEGPAPPWLVDETVRSGIRAMLSLDRCAEESLRLDRETRNLVRWHQEESLAVVRACDDVASMTCTLRHAPALTIL</sequence>
<dbReference type="AlphaFoldDB" id="J0D5D6"/>
<dbReference type="OrthoDB" id="3253684at2759"/>
<proteinExistence type="predicted"/>
<keyword evidence="2" id="KW-1185">Reference proteome</keyword>
<dbReference type="Pfam" id="PF18758">
    <property type="entry name" value="KDZ"/>
    <property type="match status" value="1"/>
</dbReference>
<evidence type="ECO:0008006" key="3">
    <source>
        <dbReference type="Google" id="ProtNLM"/>
    </source>
</evidence>
<accession>J0D5D6</accession>
<dbReference type="PANTHER" id="PTHR33096:SF1">
    <property type="entry name" value="CXC1-LIKE CYSTEINE CLUSTER ASSOCIATED WITH KDZ TRANSPOSASES DOMAIN-CONTAINING PROTEIN"/>
    <property type="match status" value="1"/>
</dbReference>
<organism evidence="1 2">
    <name type="scientific">Auricularia subglabra (strain TFB-10046 / SS5)</name>
    <name type="common">White-rot fungus</name>
    <name type="synonym">Auricularia delicata (strain TFB10046)</name>
    <dbReference type="NCBI Taxonomy" id="717982"/>
    <lineage>
        <taxon>Eukaryota</taxon>
        <taxon>Fungi</taxon>
        <taxon>Dikarya</taxon>
        <taxon>Basidiomycota</taxon>
        <taxon>Agaricomycotina</taxon>
        <taxon>Agaricomycetes</taxon>
        <taxon>Auriculariales</taxon>
        <taxon>Auriculariaceae</taxon>
        <taxon>Auricularia</taxon>
    </lineage>
</organism>
<gene>
    <name evidence="1" type="ORF">AURDEDRAFT_76576</name>
</gene>
<feature type="non-terminal residue" evidence="1">
    <location>
        <position position="1"/>
    </location>
</feature>
<protein>
    <recommendedName>
        <fullName evidence="3">CxC1-like cysteine cluster associated with KDZ transposases domain-containing protein</fullName>
    </recommendedName>
</protein>
<evidence type="ECO:0000313" key="2">
    <source>
        <dbReference type="Proteomes" id="UP000006514"/>
    </source>
</evidence>
<dbReference type="InParanoid" id="J0D5D6"/>
<name>J0D5D6_AURST</name>